<dbReference type="InParanoid" id="A0A0C3ANC1"/>
<keyword evidence="4" id="KW-1185">Reference proteome</keyword>
<proteinExistence type="predicted"/>
<organism evidence="3 4">
    <name type="scientific">Piloderma croceum (strain F 1598)</name>
    <dbReference type="NCBI Taxonomy" id="765440"/>
    <lineage>
        <taxon>Eukaryota</taxon>
        <taxon>Fungi</taxon>
        <taxon>Dikarya</taxon>
        <taxon>Basidiomycota</taxon>
        <taxon>Agaricomycotina</taxon>
        <taxon>Agaricomycetes</taxon>
        <taxon>Agaricomycetidae</taxon>
        <taxon>Atheliales</taxon>
        <taxon>Atheliaceae</taxon>
        <taxon>Piloderma</taxon>
    </lineage>
</organism>
<reference evidence="4" key="2">
    <citation type="submission" date="2015-01" db="EMBL/GenBank/DDBJ databases">
        <title>Evolutionary Origins and Diversification of the Mycorrhizal Mutualists.</title>
        <authorList>
            <consortium name="DOE Joint Genome Institute"/>
            <consortium name="Mycorrhizal Genomics Consortium"/>
            <person name="Kohler A."/>
            <person name="Kuo A."/>
            <person name="Nagy L.G."/>
            <person name="Floudas D."/>
            <person name="Copeland A."/>
            <person name="Barry K.W."/>
            <person name="Cichocki N."/>
            <person name="Veneault-Fourrey C."/>
            <person name="LaButti K."/>
            <person name="Lindquist E.A."/>
            <person name="Lipzen A."/>
            <person name="Lundell T."/>
            <person name="Morin E."/>
            <person name="Murat C."/>
            <person name="Riley R."/>
            <person name="Ohm R."/>
            <person name="Sun H."/>
            <person name="Tunlid A."/>
            <person name="Henrissat B."/>
            <person name="Grigoriev I.V."/>
            <person name="Hibbett D.S."/>
            <person name="Martin F."/>
        </authorList>
    </citation>
    <scope>NUCLEOTIDE SEQUENCE [LARGE SCALE GENOMIC DNA]</scope>
    <source>
        <strain evidence="4">F 1598</strain>
    </source>
</reference>
<dbReference type="AlphaFoldDB" id="A0A0C3ANC1"/>
<feature type="domain" description="HNH nuclease" evidence="2">
    <location>
        <begin position="114"/>
        <end position="179"/>
    </location>
</feature>
<dbReference type="STRING" id="765440.A0A0C3ANC1"/>
<accession>A0A0C3ANC1</accession>
<feature type="compositionally biased region" description="Basic and acidic residues" evidence="1">
    <location>
        <begin position="310"/>
        <end position="328"/>
    </location>
</feature>
<dbReference type="InterPro" id="IPR003615">
    <property type="entry name" value="HNH_nuc"/>
</dbReference>
<protein>
    <recommendedName>
        <fullName evidence="2">HNH nuclease domain-containing protein</fullName>
    </recommendedName>
</protein>
<name>A0A0C3ANC1_PILCF</name>
<gene>
    <name evidence="3" type="ORF">PILCRDRAFT_827318</name>
</gene>
<evidence type="ECO:0000256" key="1">
    <source>
        <dbReference type="SAM" id="MobiDB-lite"/>
    </source>
</evidence>
<sequence>MASIQLFIQINNTWMPTLTIPVADCNRFSLKPLKWLRFLGYTIYGRDGYISARIGGRAVNYQSAVRGGSSYYFNSADEPRFLDTQCIADRTSDSGSTETCLDFGRDIRLRDGTCIVTDEPAHLCVAAHYYPHSKGSEFLSRVMQRRDGPSNLNNINDTRNALLLYGAIHQVFGVGEVAFLKTPNFALSDSDIPPSPGSICGPQTNASGRFILQHFKEQSSGVATMYYPHNQDARQPANTDDFPPPAVLDMWYGCAAVLRWGVAGTINEVRSSAGPYYYDIPSSEENSPGDDDLNGGNNLDRESLTPPKGKGKERAQSSRARGKEKEGRTQSGSHLNTMGEAMEILMLLWAHPRSGHRGDPSSTQEENDQSRDKVNTWLQAQ</sequence>
<reference evidence="3 4" key="1">
    <citation type="submission" date="2014-04" db="EMBL/GenBank/DDBJ databases">
        <authorList>
            <consortium name="DOE Joint Genome Institute"/>
            <person name="Kuo A."/>
            <person name="Tarkka M."/>
            <person name="Buscot F."/>
            <person name="Kohler A."/>
            <person name="Nagy L.G."/>
            <person name="Floudas D."/>
            <person name="Copeland A."/>
            <person name="Barry K.W."/>
            <person name="Cichocki N."/>
            <person name="Veneault-Fourrey C."/>
            <person name="LaButti K."/>
            <person name="Lindquist E.A."/>
            <person name="Lipzen A."/>
            <person name="Lundell T."/>
            <person name="Morin E."/>
            <person name="Murat C."/>
            <person name="Sun H."/>
            <person name="Tunlid A."/>
            <person name="Henrissat B."/>
            <person name="Grigoriev I.V."/>
            <person name="Hibbett D.S."/>
            <person name="Martin F."/>
            <person name="Nordberg H.P."/>
            <person name="Cantor M.N."/>
            <person name="Hua S.X."/>
        </authorList>
    </citation>
    <scope>NUCLEOTIDE SEQUENCE [LARGE SCALE GENOMIC DNA]</scope>
    <source>
        <strain evidence="3 4">F 1598</strain>
    </source>
</reference>
<dbReference type="EMBL" id="KN833047">
    <property type="protein sequence ID" value="KIM75403.1"/>
    <property type="molecule type" value="Genomic_DNA"/>
</dbReference>
<evidence type="ECO:0000313" key="3">
    <source>
        <dbReference type="EMBL" id="KIM75403.1"/>
    </source>
</evidence>
<evidence type="ECO:0000259" key="2">
    <source>
        <dbReference type="Pfam" id="PF13391"/>
    </source>
</evidence>
<feature type="region of interest" description="Disordered" evidence="1">
    <location>
        <begin position="280"/>
        <end position="381"/>
    </location>
</feature>
<evidence type="ECO:0000313" key="4">
    <source>
        <dbReference type="Proteomes" id="UP000054166"/>
    </source>
</evidence>
<dbReference type="HOGENOM" id="CLU_058842_0_0_1"/>
<dbReference type="Pfam" id="PF13391">
    <property type="entry name" value="HNH_2"/>
    <property type="match status" value="1"/>
</dbReference>
<dbReference type="Proteomes" id="UP000054166">
    <property type="component" value="Unassembled WGS sequence"/>
</dbReference>
<dbReference type="OrthoDB" id="3269637at2759"/>